<dbReference type="AlphaFoldDB" id="A0A2P4S7A6"/>
<evidence type="ECO:0000313" key="1">
    <source>
        <dbReference type="EMBL" id="POI19989.1"/>
    </source>
</evidence>
<protein>
    <submittedName>
        <fullName evidence="1">Uncharacterized protein</fullName>
    </submittedName>
</protein>
<reference evidence="1 2" key="1">
    <citation type="submission" date="2018-01" db="EMBL/GenBank/DDBJ databases">
        <title>Comparison of the Chinese Bamboo Partridge and Red Junglefowl genome sequences highlights the importance of demography in genome evolution.</title>
        <authorList>
            <person name="Tiley G.P."/>
            <person name="Kimball R.T."/>
            <person name="Braun E.L."/>
            <person name="Burleigh J.G."/>
        </authorList>
    </citation>
    <scope>NUCLEOTIDE SEQUENCE [LARGE SCALE GENOMIC DNA]</scope>
    <source>
        <strain evidence="1">RTK389</strain>
        <tissue evidence="1">Blood</tissue>
    </source>
</reference>
<name>A0A2P4S7A6_BAMTH</name>
<evidence type="ECO:0000313" key="2">
    <source>
        <dbReference type="Proteomes" id="UP000237246"/>
    </source>
</evidence>
<organism evidence="1 2">
    <name type="scientific">Bambusicola thoracicus</name>
    <name type="common">Chinese bamboo-partridge</name>
    <name type="synonym">Perdix thoracica</name>
    <dbReference type="NCBI Taxonomy" id="9083"/>
    <lineage>
        <taxon>Eukaryota</taxon>
        <taxon>Metazoa</taxon>
        <taxon>Chordata</taxon>
        <taxon>Craniata</taxon>
        <taxon>Vertebrata</taxon>
        <taxon>Euteleostomi</taxon>
        <taxon>Archelosauria</taxon>
        <taxon>Archosauria</taxon>
        <taxon>Dinosauria</taxon>
        <taxon>Saurischia</taxon>
        <taxon>Theropoda</taxon>
        <taxon>Coelurosauria</taxon>
        <taxon>Aves</taxon>
        <taxon>Neognathae</taxon>
        <taxon>Galloanserae</taxon>
        <taxon>Galliformes</taxon>
        <taxon>Phasianidae</taxon>
        <taxon>Perdicinae</taxon>
        <taxon>Bambusicola</taxon>
    </lineage>
</organism>
<sequence length="63" mass="7110">MAQAPTEPAQMNFFPLRTRKTQLKKLQFSLWTNLGVSKRENNEVGTTPCMYACINALLHVTGL</sequence>
<gene>
    <name evidence="1" type="ORF">CIB84_016265</name>
</gene>
<comment type="caution">
    <text evidence="1">The sequence shown here is derived from an EMBL/GenBank/DDBJ whole genome shotgun (WGS) entry which is preliminary data.</text>
</comment>
<proteinExistence type="predicted"/>
<dbReference type="Proteomes" id="UP000237246">
    <property type="component" value="Unassembled WGS sequence"/>
</dbReference>
<accession>A0A2P4S7A6</accession>
<dbReference type="EMBL" id="PPHD01090595">
    <property type="protein sequence ID" value="POI19989.1"/>
    <property type="molecule type" value="Genomic_DNA"/>
</dbReference>
<keyword evidence="2" id="KW-1185">Reference proteome</keyword>